<dbReference type="AlphaFoldDB" id="A0A078AUJ9"/>
<dbReference type="SUPFAM" id="SSF48403">
    <property type="entry name" value="Ankyrin repeat"/>
    <property type="match status" value="1"/>
</dbReference>
<protein>
    <recommendedName>
        <fullName evidence="3">Ankyrin repeat protein</fullName>
    </recommendedName>
</protein>
<evidence type="ECO:0008006" key="3">
    <source>
        <dbReference type="Google" id="ProtNLM"/>
    </source>
</evidence>
<dbReference type="InterPro" id="IPR036770">
    <property type="entry name" value="Ankyrin_rpt-contain_sf"/>
</dbReference>
<dbReference type="EMBL" id="CCKQ01013255">
    <property type="protein sequence ID" value="CDW84897.1"/>
    <property type="molecule type" value="Genomic_DNA"/>
</dbReference>
<proteinExistence type="predicted"/>
<dbReference type="Proteomes" id="UP000039865">
    <property type="component" value="Unassembled WGS sequence"/>
</dbReference>
<keyword evidence="2" id="KW-1185">Reference proteome</keyword>
<evidence type="ECO:0000313" key="1">
    <source>
        <dbReference type="EMBL" id="CDW84897.1"/>
    </source>
</evidence>
<accession>A0A078AUJ9</accession>
<name>A0A078AUJ9_STYLE</name>
<evidence type="ECO:0000313" key="2">
    <source>
        <dbReference type="Proteomes" id="UP000039865"/>
    </source>
</evidence>
<gene>
    <name evidence="1" type="primary">Contig7689.g8198</name>
    <name evidence="1" type="ORF">STYLEM_13966</name>
</gene>
<sequence length="733" mass="86472">MGACCDTNQRQGSIISKNPFSQLDMNFGELKYDKVRKENWDNVILGYELIETIIKAKTSKQVIQYLEEKQKISPIIFESIRAKTSNYKVEIDGELINTAMWNPVMYAIANPNKLLELVKYMIEVIGVHTGLSLKEPIYDSELDGILESGEKSTAKFWKSTLALSLAIKNCDIEMLEYLWNDHYFLWDITDLDQLMDTLYNYEFLDALSVILRGKTFVNIILSLSFDEQVFYIEKILFDKFDQDTQDSICTFIDDALASNKNFGTQYLYLNLKREHMLKDLIDVCLRNSNHYMIYQNYDMFQWIFENMDPDVKQDLRITQLFIEKIIEGNKQVIELKFVNEEILRLSQSGNIQKIVKLIEHGKIQEIAQIRDKEGIVFDAFEEREEMINTCGNNYGLFDDNAVINVDEEVLKEWNPLHVAIFYNQLKLVKYFCDNLKINVQASLKMPGYRKRKNMSSNYQSNSKDQISINNGIDCLLLFVLECLRYNLKKIKVGAEDILLYFWDYHGYLFNDLDLKIMIEYLFKLQRDELLTKILFIPTSVYIIKNMPFEKRLIYLKEIQYIAYQFLGKEKYFFSEQANAINGFDKNKKEIEQNQSLQFITELLTERPYSLYCIFLTMEKSPFFFKQAYQMITAQDIEELIRCSHDRAVNITEIKNGGQKKRQELMKEIRNFEEIKDAIYELGERILNSPLLSRVNSRKLELKEDDNSRMQQSQRSRQSKQNLIQYGKISVEEL</sequence>
<reference evidence="1 2" key="1">
    <citation type="submission" date="2014-06" db="EMBL/GenBank/DDBJ databases">
        <authorList>
            <person name="Swart Estienne"/>
        </authorList>
    </citation>
    <scope>NUCLEOTIDE SEQUENCE [LARGE SCALE GENOMIC DNA]</scope>
    <source>
        <strain evidence="1 2">130c</strain>
    </source>
</reference>
<organism evidence="1 2">
    <name type="scientific">Stylonychia lemnae</name>
    <name type="common">Ciliate</name>
    <dbReference type="NCBI Taxonomy" id="5949"/>
    <lineage>
        <taxon>Eukaryota</taxon>
        <taxon>Sar</taxon>
        <taxon>Alveolata</taxon>
        <taxon>Ciliophora</taxon>
        <taxon>Intramacronucleata</taxon>
        <taxon>Spirotrichea</taxon>
        <taxon>Stichotrichia</taxon>
        <taxon>Sporadotrichida</taxon>
        <taxon>Oxytrichidae</taxon>
        <taxon>Stylonychinae</taxon>
        <taxon>Stylonychia</taxon>
    </lineage>
</organism>
<dbReference type="InParanoid" id="A0A078AUJ9"/>